<evidence type="ECO:0000256" key="7">
    <source>
        <dbReference type="ARBA" id="ARBA00035181"/>
    </source>
</evidence>
<dbReference type="Proteomes" id="UP000324222">
    <property type="component" value="Unassembled WGS sequence"/>
</dbReference>
<evidence type="ECO:0000256" key="8">
    <source>
        <dbReference type="ARBA" id="ARBA00035425"/>
    </source>
</evidence>
<evidence type="ECO:0000256" key="5">
    <source>
        <dbReference type="ARBA" id="ARBA00023128"/>
    </source>
</evidence>
<dbReference type="GO" id="GO:0003735">
    <property type="term" value="F:structural constituent of ribosome"/>
    <property type="evidence" value="ECO:0007669"/>
    <property type="project" value="InterPro"/>
</dbReference>
<feature type="coiled-coil region" evidence="9">
    <location>
        <begin position="80"/>
        <end position="107"/>
    </location>
</feature>
<evidence type="ECO:0000256" key="6">
    <source>
        <dbReference type="ARBA" id="ARBA00023274"/>
    </source>
</evidence>
<keyword evidence="4 10" id="KW-0689">Ribosomal protein</keyword>
<dbReference type="GO" id="GO:0005762">
    <property type="term" value="C:mitochondrial large ribosomal subunit"/>
    <property type="evidence" value="ECO:0007669"/>
    <property type="project" value="InterPro"/>
</dbReference>
<evidence type="ECO:0000256" key="2">
    <source>
        <dbReference type="ARBA" id="ARBA00007232"/>
    </source>
</evidence>
<protein>
    <recommendedName>
        <fullName evidence="7">Large ribosomal subunit protein mL52</fullName>
    </recommendedName>
    <alternativeName>
        <fullName evidence="8">39S ribosomal protein L52, mitochondrial</fullName>
    </alternativeName>
</protein>
<dbReference type="PANTHER" id="PTHR34090">
    <property type="entry name" value="39S RIBOSOMAL PROTEIN L52, MITOCHONDRIAL"/>
    <property type="match status" value="1"/>
</dbReference>
<evidence type="ECO:0000313" key="11">
    <source>
        <dbReference type="Proteomes" id="UP000324222"/>
    </source>
</evidence>
<dbReference type="AlphaFoldDB" id="A0A5B7CH52"/>
<keyword evidence="6" id="KW-0687">Ribonucleoprotein</keyword>
<keyword evidence="3" id="KW-0809">Transit peptide</keyword>
<keyword evidence="5" id="KW-0496">Mitochondrion</keyword>
<reference evidence="10 11" key="1">
    <citation type="submission" date="2019-05" db="EMBL/GenBank/DDBJ databases">
        <title>Another draft genome of Portunus trituberculatus and its Hox gene families provides insights of decapod evolution.</title>
        <authorList>
            <person name="Jeong J.-H."/>
            <person name="Song I."/>
            <person name="Kim S."/>
            <person name="Choi T."/>
            <person name="Kim D."/>
            <person name="Ryu S."/>
            <person name="Kim W."/>
        </authorList>
    </citation>
    <scope>NUCLEOTIDE SEQUENCE [LARGE SCALE GENOMIC DNA]</scope>
    <source>
        <tissue evidence="10">Muscle</tissue>
    </source>
</reference>
<comment type="caution">
    <text evidence="10">The sequence shown here is derived from an EMBL/GenBank/DDBJ whole genome shotgun (WGS) entry which is preliminary data.</text>
</comment>
<dbReference type="GO" id="GO:0032543">
    <property type="term" value="P:mitochondrial translation"/>
    <property type="evidence" value="ECO:0007669"/>
    <property type="project" value="InterPro"/>
</dbReference>
<evidence type="ECO:0000313" key="10">
    <source>
        <dbReference type="EMBL" id="MPC08650.1"/>
    </source>
</evidence>
<accession>A0A5B7CH52</accession>
<evidence type="ECO:0000256" key="4">
    <source>
        <dbReference type="ARBA" id="ARBA00022980"/>
    </source>
</evidence>
<evidence type="ECO:0000256" key="9">
    <source>
        <dbReference type="SAM" id="Coils"/>
    </source>
</evidence>
<dbReference type="Pfam" id="PF18699">
    <property type="entry name" value="MRPL52"/>
    <property type="match status" value="1"/>
</dbReference>
<evidence type="ECO:0000256" key="3">
    <source>
        <dbReference type="ARBA" id="ARBA00022946"/>
    </source>
</evidence>
<comment type="similarity">
    <text evidence="2">Belongs to the mitochondrion-specific ribosomal protein mL52 family.</text>
</comment>
<dbReference type="InterPro" id="IPR034596">
    <property type="entry name" value="Ribosomal_mL52"/>
</dbReference>
<sequence length="143" mass="16276">MTAPMHTSWNMAPKNRPYFNTSSKMSVSAREGSIAILTNLGAHGPLIDGPDYTFLDGRPTPLRIGQIRRARAQREAATKVVQLMSEVQFAIQREKQLKQEQEDTRQQTIASKLKAKGHKMLQDQENNSYLRLLLQEGDNPQKW</sequence>
<organism evidence="10 11">
    <name type="scientific">Portunus trituberculatus</name>
    <name type="common">Swimming crab</name>
    <name type="synonym">Neptunus trituberculatus</name>
    <dbReference type="NCBI Taxonomy" id="210409"/>
    <lineage>
        <taxon>Eukaryota</taxon>
        <taxon>Metazoa</taxon>
        <taxon>Ecdysozoa</taxon>
        <taxon>Arthropoda</taxon>
        <taxon>Crustacea</taxon>
        <taxon>Multicrustacea</taxon>
        <taxon>Malacostraca</taxon>
        <taxon>Eumalacostraca</taxon>
        <taxon>Eucarida</taxon>
        <taxon>Decapoda</taxon>
        <taxon>Pleocyemata</taxon>
        <taxon>Brachyura</taxon>
        <taxon>Eubrachyura</taxon>
        <taxon>Portunoidea</taxon>
        <taxon>Portunidae</taxon>
        <taxon>Portuninae</taxon>
        <taxon>Portunus</taxon>
    </lineage>
</organism>
<comment type="subcellular location">
    <subcellularLocation>
        <location evidence="1">Mitochondrion</location>
    </subcellularLocation>
</comment>
<proteinExistence type="inferred from homology"/>
<dbReference type="PANTHER" id="PTHR34090:SF1">
    <property type="entry name" value="LARGE RIBOSOMAL SUBUNIT PROTEIN ML52"/>
    <property type="match status" value="1"/>
</dbReference>
<evidence type="ECO:0000256" key="1">
    <source>
        <dbReference type="ARBA" id="ARBA00004173"/>
    </source>
</evidence>
<keyword evidence="11" id="KW-1185">Reference proteome</keyword>
<keyword evidence="9" id="KW-0175">Coiled coil</keyword>
<dbReference type="OrthoDB" id="10249237at2759"/>
<name>A0A5B7CH52_PORTR</name>
<dbReference type="EMBL" id="VSRR010000038">
    <property type="protein sequence ID" value="MPC08650.1"/>
    <property type="molecule type" value="Genomic_DNA"/>
</dbReference>
<gene>
    <name evidence="10" type="primary">mRpL52</name>
    <name evidence="10" type="ORF">E2C01_001242</name>
</gene>